<proteinExistence type="predicted"/>
<keyword evidence="3" id="KW-1185">Reference proteome</keyword>
<comment type="caution">
    <text evidence="2">The sequence shown here is derived from an EMBL/GenBank/DDBJ whole genome shotgun (WGS) entry which is preliminary data.</text>
</comment>
<organism evidence="2 3">
    <name type="scientific">Elysia marginata</name>
    <dbReference type="NCBI Taxonomy" id="1093978"/>
    <lineage>
        <taxon>Eukaryota</taxon>
        <taxon>Metazoa</taxon>
        <taxon>Spiralia</taxon>
        <taxon>Lophotrochozoa</taxon>
        <taxon>Mollusca</taxon>
        <taxon>Gastropoda</taxon>
        <taxon>Heterobranchia</taxon>
        <taxon>Euthyneura</taxon>
        <taxon>Panpulmonata</taxon>
        <taxon>Sacoglossa</taxon>
        <taxon>Placobranchoidea</taxon>
        <taxon>Plakobranchidae</taxon>
        <taxon>Elysia</taxon>
    </lineage>
</organism>
<sequence>MSLMEEEEEEAGAVGRRRVYGKLYAVWRAATGGKGRVVWPLELREAVRETIKNEESEGAAGRYDSQHDCNQSVDDHDDLSYSYYIDNNDGGGGGGGGDDGDNNNDDKMFL</sequence>
<protein>
    <submittedName>
        <fullName evidence="2">Uncharacterized protein</fullName>
    </submittedName>
</protein>
<dbReference type="EMBL" id="BMAT01003751">
    <property type="protein sequence ID" value="GFR61709.1"/>
    <property type="molecule type" value="Genomic_DNA"/>
</dbReference>
<name>A0AAV4ELM1_9GAST</name>
<dbReference type="Proteomes" id="UP000762676">
    <property type="component" value="Unassembled WGS sequence"/>
</dbReference>
<reference evidence="2 3" key="1">
    <citation type="journal article" date="2021" name="Elife">
        <title>Chloroplast acquisition without the gene transfer in kleptoplastic sea slugs, Plakobranchus ocellatus.</title>
        <authorList>
            <person name="Maeda T."/>
            <person name="Takahashi S."/>
            <person name="Yoshida T."/>
            <person name="Shimamura S."/>
            <person name="Takaki Y."/>
            <person name="Nagai Y."/>
            <person name="Toyoda A."/>
            <person name="Suzuki Y."/>
            <person name="Arimoto A."/>
            <person name="Ishii H."/>
            <person name="Satoh N."/>
            <person name="Nishiyama T."/>
            <person name="Hasebe M."/>
            <person name="Maruyama T."/>
            <person name="Minagawa J."/>
            <person name="Obokata J."/>
            <person name="Shigenobu S."/>
        </authorList>
    </citation>
    <scope>NUCLEOTIDE SEQUENCE [LARGE SCALE GENOMIC DNA]</scope>
</reference>
<evidence type="ECO:0000256" key="1">
    <source>
        <dbReference type="SAM" id="MobiDB-lite"/>
    </source>
</evidence>
<evidence type="ECO:0000313" key="2">
    <source>
        <dbReference type="EMBL" id="GFR61709.1"/>
    </source>
</evidence>
<accession>A0AAV4ELM1</accession>
<feature type="region of interest" description="Disordered" evidence="1">
    <location>
        <begin position="52"/>
        <end position="110"/>
    </location>
</feature>
<gene>
    <name evidence="2" type="ORF">ElyMa_001854400</name>
</gene>
<evidence type="ECO:0000313" key="3">
    <source>
        <dbReference type="Proteomes" id="UP000762676"/>
    </source>
</evidence>
<dbReference type="AlphaFoldDB" id="A0AAV4ELM1"/>